<dbReference type="Pfam" id="PF07885">
    <property type="entry name" value="Ion_trans_2"/>
    <property type="match status" value="1"/>
</dbReference>
<feature type="region of interest" description="Disordered" evidence="8">
    <location>
        <begin position="1"/>
        <end position="27"/>
    </location>
</feature>
<evidence type="ECO:0000256" key="4">
    <source>
        <dbReference type="ARBA" id="ARBA00022989"/>
    </source>
</evidence>
<evidence type="ECO:0000256" key="2">
    <source>
        <dbReference type="ARBA" id="ARBA00022448"/>
    </source>
</evidence>
<proteinExistence type="predicted"/>
<name>A0A8H4VYK1_9HELO</name>
<dbReference type="GO" id="GO:0015271">
    <property type="term" value="F:outward rectifier potassium channel activity"/>
    <property type="evidence" value="ECO:0007669"/>
    <property type="project" value="TreeGrafter"/>
</dbReference>
<accession>A0A8H4VYK1</accession>
<dbReference type="PANTHER" id="PTHR11003">
    <property type="entry name" value="POTASSIUM CHANNEL, SUBFAMILY K"/>
    <property type="match status" value="1"/>
</dbReference>
<keyword evidence="7" id="KW-0407">Ion channel</keyword>
<evidence type="ECO:0000313" key="12">
    <source>
        <dbReference type="Proteomes" id="UP000566819"/>
    </source>
</evidence>
<keyword evidence="4 9" id="KW-1133">Transmembrane helix</keyword>
<dbReference type="Proteomes" id="UP000566819">
    <property type="component" value="Unassembled WGS sequence"/>
</dbReference>
<dbReference type="InterPro" id="IPR013099">
    <property type="entry name" value="K_chnl_dom"/>
</dbReference>
<dbReference type="SUPFAM" id="SSF81324">
    <property type="entry name" value="Voltage-gated potassium channels"/>
    <property type="match status" value="1"/>
</dbReference>
<sequence>MEKSSNDSKPSPNRSPEDRKREEREARERDFEAMKDIMERSLKHRVFYSMALWGFFALFLWLFGAVLFYLSGRSEGWTYFQAIYFTFISLLAIGYGDVTLTTMSGKAIFVLWSLMVVPTLTMLISTACEAVGIPYLKGARKWFKKKLFQRGLNRVPTTERKISSKLQAFLFLNSTRLTNDIGSHIRIEELPHNIHDRNYLLIQAIKNVIQEHIKTKATDAKVEYNFEDWEYIFYLMGVFESNTSNSEEKGNINGGGASGDYNEKMIDWLHGKNPLNVSETLTEWMLLELVNKLEKELDSVRKDLGNTHEVTTTYQPLTVPEEDDKVIIG</sequence>
<evidence type="ECO:0000256" key="8">
    <source>
        <dbReference type="SAM" id="MobiDB-lite"/>
    </source>
</evidence>
<comment type="subcellular location">
    <subcellularLocation>
        <location evidence="1">Membrane</location>
        <topology evidence="1">Multi-pass membrane protein</topology>
    </subcellularLocation>
</comment>
<dbReference type="OrthoDB" id="297496at2759"/>
<keyword evidence="3 9" id="KW-0812">Transmembrane</keyword>
<feature type="domain" description="Potassium channel" evidence="10">
    <location>
        <begin position="58"/>
        <end position="128"/>
    </location>
</feature>
<evidence type="ECO:0000256" key="5">
    <source>
        <dbReference type="ARBA" id="ARBA00023065"/>
    </source>
</evidence>
<feature type="transmembrane region" description="Helical" evidence="9">
    <location>
        <begin position="77"/>
        <end position="95"/>
    </location>
</feature>
<dbReference type="GO" id="GO:0005886">
    <property type="term" value="C:plasma membrane"/>
    <property type="evidence" value="ECO:0007669"/>
    <property type="project" value="TreeGrafter"/>
</dbReference>
<evidence type="ECO:0000256" key="6">
    <source>
        <dbReference type="ARBA" id="ARBA00023136"/>
    </source>
</evidence>
<reference evidence="11 12" key="1">
    <citation type="submission" date="2020-03" db="EMBL/GenBank/DDBJ databases">
        <title>Draft Genome Sequence of Cudoniella acicularis.</title>
        <authorList>
            <person name="Buettner E."/>
            <person name="Kellner H."/>
        </authorList>
    </citation>
    <scope>NUCLEOTIDE SEQUENCE [LARGE SCALE GENOMIC DNA]</scope>
    <source>
        <strain evidence="11 12">DSM 108380</strain>
    </source>
</reference>
<evidence type="ECO:0000256" key="7">
    <source>
        <dbReference type="ARBA" id="ARBA00023303"/>
    </source>
</evidence>
<keyword evidence="2" id="KW-0813">Transport</keyword>
<keyword evidence="12" id="KW-1185">Reference proteome</keyword>
<organism evidence="11 12">
    <name type="scientific">Cudoniella acicularis</name>
    <dbReference type="NCBI Taxonomy" id="354080"/>
    <lineage>
        <taxon>Eukaryota</taxon>
        <taxon>Fungi</taxon>
        <taxon>Dikarya</taxon>
        <taxon>Ascomycota</taxon>
        <taxon>Pezizomycotina</taxon>
        <taxon>Leotiomycetes</taxon>
        <taxon>Helotiales</taxon>
        <taxon>Tricladiaceae</taxon>
        <taxon>Cudoniella</taxon>
    </lineage>
</organism>
<comment type="caution">
    <text evidence="11">The sequence shown here is derived from an EMBL/GenBank/DDBJ whole genome shotgun (WGS) entry which is preliminary data.</text>
</comment>
<keyword evidence="6 9" id="KW-0472">Membrane</keyword>
<evidence type="ECO:0000256" key="9">
    <source>
        <dbReference type="SAM" id="Phobius"/>
    </source>
</evidence>
<dbReference type="InterPro" id="IPR003280">
    <property type="entry name" value="2pore_dom_K_chnl"/>
</dbReference>
<dbReference type="PANTHER" id="PTHR11003:SF342">
    <property type="entry name" value="OUTWARD-RECTIFIER POTASSIUM CHANNEL TOK1"/>
    <property type="match status" value="1"/>
</dbReference>
<feature type="transmembrane region" description="Helical" evidence="9">
    <location>
        <begin position="46"/>
        <end position="70"/>
    </location>
</feature>
<protein>
    <recommendedName>
        <fullName evidence="10">Potassium channel domain-containing protein</fullName>
    </recommendedName>
</protein>
<dbReference type="GO" id="GO:0030322">
    <property type="term" value="P:stabilization of membrane potential"/>
    <property type="evidence" value="ECO:0007669"/>
    <property type="project" value="TreeGrafter"/>
</dbReference>
<dbReference type="AlphaFoldDB" id="A0A8H4VYK1"/>
<dbReference type="EMBL" id="JAAMPI010000957">
    <property type="protein sequence ID" value="KAF4627508.1"/>
    <property type="molecule type" value="Genomic_DNA"/>
</dbReference>
<feature type="transmembrane region" description="Helical" evidence="9">
    <location>
        <begin position="107"/>
        <end position="136"/>
    </location>
</feature>
<feature type="compositionally biased region" description="Basic and acidic residues" evidence="8">
    <location>
        <begin position="15"/>
        <end position="27"/>
    </location>
</feature>
<dbReference type="GO" id="GO:0022841">
    <property type="term" value="F:potassium ion leak channel activity"/>
    <property type="evidence" value="ECO:0007669"/>
    <property type="project" value="TreeGrafter"/>
</dbReference>
<keyword evidence="5" id="KW-0406">Ion transport</keyword>
<evidence type="ECO:0000259" key="10">
    <source>
        <dbReference type="Pfam" id="PF07885"/>
    </source>
</evidence>
<evidence type="ECO:0000256" key="1">
    <source>
        <dbReference type="ARBA" id="ARBA00004141"/>
    </source>
</evidence>
<evidence type="ECO:0000256" key="3">
    <source>
        <dbReference type="ARBA" id="ARBA00022692"/>
    </source>
</evidence>
<gene>
    <name evidence="11" type="ORF">G7Y89_g10646</name>
</gene>
<evidence type="ECO:0000313" key="11">
    <source>
        <dbReference type="EMBL" id="KAF4627508.1"/>
    </source>
</evidence>
<dbReference type="Gene3D" id="1.10.287.70">
    <property type="match status" value="1"/>
</dbReference>